<proteinExistence type="predicted"/>
<dbReference type="Proteomes" id="UP000032679">
    <property type="component" value="Unassembled WGS sequence"/>
</dbReference>
<name>A0A0D6MQ08_9PROT</name>
<accession>A0A0D6MQ08</accession>
<evidence type="ECO:0000313" key="1">
    <source>
        <dbReference type="EMBL" id="GAN55475.1"/>
    </source>
</evidence>
<gene>
    <name evidence="1" type="ORF">Tasa_048_100</name>
</gene>
<dbReference type="AlphaFoldDB" id="A0A0D6MQ08"/>
<evidence type="ECO:0000313" key="2">
    <source>
        <dbReference type="Proteomes" id="UP000032679"/>
    </source>
</evidence>
<dbReference type="STRING" id="1231623.Tasa_048_100"/>
<comment type="caution">
    <text evidence="1">The sequence shown here is derived from an EMBL/GenBank/DDBJ whole genome shotgun (WGS) entry which is preliminary data.</text>
</comment>
<protein>
    <submittedName>
        <fullName evidence="1">Uncharacterized protein</fullName>
    </submittedName>
</protein>
<dbReference type="EMBL" id="BALE01000048">
    <property type="protein sequence ID" value="GAN55475.1"/>
    <property type="molecule type" value="Genomic_DNA"/>
</dbReference>
<dbReference type="RefSeq" id="WP_148506022.1">
    <property type="nucleotide sequence ID" value="NZ_BALE01000048.1"/>
</dbReference>
<keyword evidence="2" id="KW-1185">Reference proteome</keyword>
<reference evidence="1 2" key="1">
    <citation type="submission" date="2012-10" db="EMBL/GenBank/DDBJ databases">
        <title>Genome sequencing of Tanticharoenia sakaeratensis NBRC 103193.</title>
        <authorList>
            <person name="Azuma Y."/>
            <person name="Hadano H."/>
            <person name="Hirakawa H."/>
            <person name="Matsushita K."/>
        </authorList>
    </citation>
    <scope>NUCLEOTIDE SEQUENCE [LARGE SCALE GENOMIC DNA]</scope>
    <source>
        <strain evidence="1 2">NBRC 103193</strain>
    </source>
</reference>
<sequence length="88" mass="9802">MIGPADRRIYTDPTEWGEQIGRDFAHLESGQMQADLEGLVSFNRARLQGIGAYPADIERFLDVMSKSATAFYAVYRAPPETPPCDPQP</sequence>
<organism evidence="1 2">
    <name type="scientific">Tanticharoenia sakaeratensis NBRC 103193</name>
    <dbReference type="NCBI Taxonomy" id="1231623"/>
    <lineage>
        <taxon>Bacteria</taxon>
        <taxon>Pseudomonadati</taxon>
        <taxon>Pseudomonadota</taxon>
        <taxon>Alphaproteobacteria</taxon>
        <taxon>Acetobacterales</taxon>
        <taxon>Acetobacteraceae</taxon>
        <taxon>Tanticharoenia</taxon>
    </lineage>
</organism>